<feature type="domain" description="Ricin B lectin" evidence="2">
    <location>
        <begin position="34"/>
        <end position="111"/>
    </location>
</feature>
<dbReference type="Proteomes" id="UP000317178">
    <property type="component" value="Chromosome"/>
</dbReference>
<dbReference type="CDD" id="cd00161">
    <property type="entry name" value="beta-trefoil_Ricin-like"/>
    <property type="match status" value="1"/>
</dbReference>
<dbReference type="InterPro" id="IPR000772">
    <property type="entry name" value="Ricin_B_lectin"/>
</dbReference>
<evidence type="ECO:0000256" key="1">
    <source>
        <dbReference type="SAM" id="SignalP"/>
    </source>
</evidence>
<dbReference type="AlphaFoldDB" id="A0A518CGM3"/>
<dbReference type="EMBL" id="CP036281">
    <property type="protein sequence ID" value="QDU78324.1"/>
    <property type="molecule type" value="Genomic_DNA"/>
</dbReference>
<keyword evidence="4" id="KW-1185">Reference proteome</keyword>
<keyword evidence="1" id="KW-0732">Signal</keyword>
<accession>A0A518CGM3</accession>
<feature type="chain" id="PRO_5021851321" description="Ricin B lectin domain-containing protein" evidence="1">
    <location>
        <begin position="28"/>
        <end position="269"/>
    </location>
</feature>
<sequence length="269" mass="30391" precursor="true">MKIRFTLSVLSVALLATFVLQTSPGFAADPIDPNSYYKLTTQWQGDNKALDIINDGQKNNRPVLADKANVSGQLWKITPIRDGYYRLTTSWQGENKALDIVNDSAQNNQPILADKADVSGQFWKLTPIQNNHYRLTTMWQGDGKSLDIINDGKNNTPTLADSGNFTGQFWKLTKVSQNKQNDDAVKGNNVKAVFYKHNNTPGVVMSVGGGKWMEYNADGPNQFREVNRDEWSVYLSDPARQMQIQLDLHRKRVVWIGNSDLYEITNAYK</sequence>
<dbReference type="KEGG" id="plon:Pla110_00250"/>
<dbReference type="RefSeq" id="WP_144991978.1">
    <property type="nucleotide sequence ID" value="NZ_CP036281.1"/>
</dbReference>
<dbReference type="Pfam" id="PF14200">
    <property type="entry name" value="RicinB_lectin_2"/>
    <property type="match status" value="1"/>
</dbReference>
<evidence type="ECO:0000313" key="4">
    <source>
        <dbReference type="Proteomes" id="UP000317178"/>
    </source>
</evidence>
<dbReference type="SUPFAM" id="SSF50370">
    <property type="entry name" value="Ricin B-like lectins"/>
    <property type="match status" value="1"/>
</dbReference>
<feature type="signal peptide" evidence="1">
    <location>
        <begin position="1"/>
        <end position="27"/>
    </location>
</feature>
<dbReference type="InterPro" id="IPR035992">
    <property type="entry name" value="Ricin_B-like_lectins"/>
</dbReference>
<organism evidence="3 4">
    <name type="scientific">Polystyrenella longa</name>
    <dbReference type="NCBI Taxonomy" id="2528007"/>
    <lineage>
        <taxon>Bacteria</taxon>
        <taxon>Pseudomonadati</taxon>
        <taxon>Planctomycetota</taxon>
        <taxon>Planctomycetia</taxon>
        <taxon>Planctomycetales</taxon>
        <taxon>Planctomycetaceae</taxon>
        <taxon>Polystyrenella</taxon>
    </lineage>
</organism>
<protein>
    <recommendedName>
        <fullName evidence="2">Ricin B lectin domain-containing protein</fullName>
    </recommendedName>
</protein>
<gene>
    <name evidence="3" type="ORF">Pla110_00250</name>
</gene>
<evidence type="ECO:0000259" key="2">
    <source>
        <dbReference type="Pfam" id="PF14200"/>
    </source>
</evidence>
<dbReference type="Gene3D" id="2.80.10.50">
    <property type="match status" value="1"/>
</dbReference>
<proteinExistence type="predicted"/>
<evidence type="ECO:0000313" key="3">
    <source>
        <dbReference type="EMBL" id="QDU78324.1"/>
    </source>
</evidence>
<dbReference type="OrthoDB" id="245718at2"/>
<reference evidence="3 4" key="1">
    <citation type="submission" date="2019-02" db="EMBL/GenBank/DDBJ databases">
        <title>Deep-cultivation of Planctomycetes and their phenomic and genomic characterization uncovers novel biology.</title>
        <authorList>
            <person name="Wiegand S."/>
            <person name="Jogler M."/>
            <person name="Boedeker C."/>
            <person name="Pinto D."/>
            <person name="Vollmers J."/>
            <person name="Rivas-Marin E."/>
            <person name="Kohn T."/>
            <person name="Peeters S.H."/>
            <person name="Heuer A."/>
            <person name="Rast P."/>
            <person name="Oberbeckmann S."/>
            <person name="Bunk B."/>
            <person name="Jeske O."/>
            <person name="Meyerdierks A."/>
            <person name="Storesund J.E."/>
            <person name="Kallscheuer N."/>
            <person name="Luecker S."/>
            <person name="Lage O.M."/>
            <person name="Pohl T."/>
            <person name="Merkel B.J."/>
            <person name="Hornburger P."/>
            <person name="Mueller R.-W."/>
            <person name="Bruemmer F."/>
            <person name="Labrenz M."/>
            <person name="Spormann A.M."/>
            <person name="Op den Camp H."/>
            <person name="Overmann J."/>
            <person name="Amann R."/>
            <person name="Jetten M.S.M."/>
            <person name="Mascher T."/>
            <person name="Medema M.H."/>
            <person name="Devos D.P."/>
            <person name="Kaster A.-K."/>
            <person name="Ovreas L."/>
            <person name="Rohde M."/>
            <person name="Galperin M.Y."/>
            <person name="Jogler C."/>
        </authorList>
    </citation>
    <scope>NUCLEOTIDE SEQUENCE [LARGE SCALE GENOMIC DNA]</scope>
    <source>
        <strain evidence="3 4">Pla110</strain>
    </source>
</reference>
<name>A0A518CGM3_9PLAN</name>